<accession>A0ABD3M0Z6</accession>
<reference evidence="1 2" key="1">
    <citation type="submission" date="2024-10" db="EMBL/GenBank/DDBJ databases">
        <title>Updated reference genomes for cyclostephanoid diatoms.</title>
        <authorList>
            <person name="Roberts W.R."/>
            <person name="Alverson A.J."/>
        </authorList>
    </citation>
    <scope>NUCLEOTIDE SEQUENCE [LARGE SCALE GENOMIC DNA]</scope>
    <source>
        <strain evidence="1 2">AJA232-27</strain>
    </source>
</reference>
<proteinExistence type="predicted"/>
<dbReference type="Proteomes" id="UP001530293">
    <property type="component" value="Unassembled WGS sequence"/>
</dbReference>
<evidence type="ECO:0000313" key="2">
    <source>
        <dbReference type="Proteomes" id="UP001530293"/>
    </source>
</evidence>
<evidence type="ECO:0000313" key="1">
    <source>
        <dbReference type="EMBL" id="KAL3757704.1"/>
    </source>
</evidence>
<keyword evidence="2" id="KW-1185">Reference proteome</keyword>
<comment type="caution">
    <text evidence="1">The sequence shown here is derived from an EMBL/GenBank/DDBJ whole genome shotgun (WGS) entry which is preliminary data.</text>
</comment>
<dbReference type="EMBL" id="JALLBG020000255">
    <property type="protein sequence ID" value="KAL3757704.1"/>
    <property type="molecule type" value="Genomic_DNA"/>
</dbReference>
<dbReference type="AlphaFoldDB" id="A0ABD3M0Z6"/>
<protein>
    <submittedName>
        <fullName evidence="1">Uncharacterized protein</fullName>
    </submittedName>
</protein>
<gene>
    <name evidence="1" type="ORF">ACHAWU_004489</name>
</gene>
<sequence length="59" mass="6684">MREVRGWPVDDEETVVPVPRVNATVAGLTNRRTSMFIFPDDKVPTSTVGVHSRLYRNRG</sequence>
<organism evidence="1 2">
    <name type="scientific">Discostella pseudostelligera</name>
    <dbReference type="NCBI Taxonomy" id="259834"/>
    <lineage>
        <taxon>Eukaryota</taxon>
        <taxon>Sar</taxon>
        <taxon>Stramenopiles</taxon>
        <taxon>Ochrophyta</taxon>
        <taxon>Bacillariophyta</taxon>
        <taxon>Coscinodiscophyceae</taxon>
        <taxon>Thalassiosirophycidae</taxon>
        <taxon>Stephanodiscales</taxon>
        <taxon>Stephanodiscaceae</taxon>
        <taxon>Discostella</taxon>
    </lineage>
</organism>
<name>A0ABD3M0Z6_9STRA</name>